<proteinExistence type="predicted"/>
<accession>A0AC35TUK5</accession>
<dbReference type="Proteomes" id="UP000095286">
    <property type="component" value="Unplaced"/>
</dbReference>
<organism evidence="1 2">
    <name type="scientific">Rhabditophanes sp. KR3021</name>
    <dbReference type="NCBI Taxonomy" id="114890"/>
    <lineage>
        <taxon>Eukaryota</taxon>
        <taxon>Metazoa</taxon>
        <taxon>Ecdysozoa</taxon>
        <taxon>Nematoda</taxon>
        <taxon>Chromadorea</taxon>
        <taxon>Rhabditida</taxon>
        <taxon>Tylenchina</taxon>
        <taxon>Panagrolaimomorpha</taxon>
        <taxon>Strongyloidoidea</taxon>
        <taxon>Alloionematidae</taxon>
        <taxon>Rhabditophanes</taxon>
    </lineage>
</organism>
<name>A0AC35TUK5_9BILA</name>
<dbReference type="WBParaSite" id="RSKR_0000427300.1">
    <property type="protein sequence ID" value="RSKR_0000427300.1"/>
    <property type="gene ID" value="RSKR_0000427300"/>
</dbReference>
<protein>
    <submittedName>
        <fullName evidence="2">4a-hydroxytetrahydrobiopterin dehydratase</fullName>
    </submittedName>
</protein>
<evidence type="ECO:0000313" key="1">
    <source>
        <dbReference type="Proteomes" id="UP000095286"/>
    </source>
</evidence>
<sequence>MPTYILLTTKIGRILSFRSLFPSNYPSIGRQLFKERENINRDIKQLSTTAFVRAKMGKKLSDEEREEQVGALLKNHWSMVEGRDALYKEFIFKDFNEAFGFMTRIGMFAEKHNHHPEWFNVYNRINVTLSTHDVSGLSMNDVKMAVFMDKLFKPQQ</sequence>
<evidence type="ECO:0000313" key="2">
    <source>
        <dbReference type="WBParaSite" id="RSKR_0000427300.1"/>
    </source>
</evidence>
<reference evidence="2" key="1">
    <citation type="submission" date="2016-11" db="UniProtKB">
        <authorList>
            <consortium name="WormBaseParasite"/>
        </authorList>
    </citation>
    <scope>IDENTIFICATION</scope>
    <source>
        <strain evidence="2">KR3021</strain>
    </source>
</reference>